<accession>A0A1V2AAD7</accession>
<proteinExistence type="inferred from homology"/>
<dbReference type="InterPro" id="IPR038584">
    <property type="entry name" value="Ribosomal_bL33_sf"/>
</dbReference>
<evidence type="ECO:0000256" key="1">
    <source>
        <dbReference type="ARBA" id="ARBA00007596"/>
    </source>
</evidence>
<keyword evidence="7" id="KW-1185">Reference proteome</keyword>
<evidence type="ECO:0000256" key="3">
    <source>
        <dbReference type="ARBA" id="ARBA00023274"/>
    </source>
</evidence>
<dbReference type="Gene3D" id="2.20.28.120">
    <property type="entry name" value="Ribosomal protein L33"/>
    <property type="match status" value="1"/>
</dbReference>
<evidence type="ECO:0000256" key="2">
    <source>
        <dbReference type="ARBA" id="ARBA00022980"/>
    </source>
</evidence>
<dbReference type="GO" id="GO:0005840">
    <property type="term" value="C:ribosome"/>
    <property type="evidence" value="ECO:0007669"/>
    <property type="project" value="UniProtKB-KW"/>
</dbReference>
<dbReference type="PANTHER" id="PTHR43168:SF5">
    <property type="entry name" value="LARGE RIBOSOMAL SUBUNIT PROTEIN BL33B"/>
    <property type="match status" value="1"/>
</dbReference>
<comment type="caution">
    <text evidence="6">The sequence shown here is derived from an EMBL/GenBank/DDBJ whole genome shotgun (WGS) entry which is preliminary data.</text>
</comment>
<dbReference type="NCBIfam" id="TIGR01023">
    <property type="entry name" value="rpmG_bact"/>
    <property type="match status" value="1"/>
</dbReference>
<dbReference type="InterPro" id="IPR001705">
    <property type="entry name" value="Ribosomal_bL33"/>
</dbReference>
<dbReference type="EMBL" id="MSFI01000007">
    <property type="protein sequence ID" value="OMP67963.1"/>
    <property type="molecule type" value="Genomic_DNA"/>
</dbReference>
<dbReference type="AlphaFoldDB" id="A0A1V2AAD7"/>
<dbReference type="HAMAP" id="MF_00294">
    <property type="entry name" value="Ribosomal_bL33"/>
    <property type="match status" value="1"/>
</dbReference>
<protein>
    <recommendedName>
        <fullName evidence="4 5">Large ribosomal subunit protein bL33</fullName>
    </recommendedName>
</protein>
<keyword evidence="2 5" id="KW-0689">Ribosomal protein</keyword>
<dbReference type="RefSeq" id="WP_076764349.1">
    <property type="nucleotide sequence ID" value="NZ_MSFI01000007.1"/>
</dbReference>
<evidence type="ECO:0000313" key="6">
    <source>
        <dbReference type="EMBL" id="OMP67963.1"/>
    </source>
</evidence>
<organism evidence="6 7">
    <name type="scientific">Domibacillus epiphyticus</name>
    <dbReference type="NCBI Taxonomy" id="1714355"/>
    <lineage>
        <taxon>Bacteria</taxon>
        <taxon>Bacillati</taxon>
        <taxon>Bacillota</taxon>
        <taxon>Bacilli</taxon>
        <taxon>Bacillales</taxon>
        <taxon>Bacillaceae</taxon>
        <taxon>Domibacillus</taxon>
    </lineage>
</organism>
<comment type="similarity">
    <text evidence="1 5">Belongs to the bacterial ribosomal protein bL33 family.</text>
</comment>
<name>A0A1V2AAD7_9BACI</name>
<dbReference type="Proteomes" id="UP000188613">
    <property type="component" value="Unassembled WGS sequence"/>
</dbReference>
<dbReference type="InterPro" id="IPR011332">
    <property type="entry name" value="Ribosomal_zn-bd"/>
</dbReference>
<dbReference type="GO" id="GO:0005737">
    <property type="term" value="C:cytoplasm"/>
    <property type="evidence" value="ECO:0007669"/>
    <property type="project" value="UniProtKB-ARBA"/>
</dbReference>
<evidence type="ECO:0000256" key="4">
    <source>
        <dbReference type="ARBA" id="ARBA00035176"/>
    </source>
</evidence>
<sequence>MAKKVPLECTDCGSRNYSTTVKDNSGERLEIKKFCGVCNKHTVHKQTK</sequence>
<gene>
    <name evidence="5" type="primary">rpmG</name>
    <name evidence="6" type="ORF">BTO28_04485</name>
</gene>
<evidence type="ECO:0000256" key="5">
    <source>
        <dbReference type="HAMAP-Rule" id="MF_00294"/>
    </source>
</evidence>
<dbReference type="NCBIfam" id="NF001764">
    <property type="entry name" value="PRK00504.1"/>
    <property type="match status" value="1"/>
</dbReference>
<dbReference type="SUPFAM" id="SSF57829">
    <property type="entry name" value="Zn-binding ribosomal proteins"/>
    <property type="match status" value="1"/>
</dbReference>
<keyword evidence="3 5" id="KW-0687">Ribonucleoprotein</keyword>
<dbReference type="PANTHER" id="PTHR43168">
    <property type="entry name" value="50S RIBOSOMAL PROTEIN L33, CHLOROPLASTIC"/>
    <property type="match status" value="1"/>
</dbReference>
<dbReference type="GO" id="GO:0003735">
    <property type="term" value="F:structural constituent of ribosome"/>
    <property type="evidence" value="ECO:0007669"/>
    <property type="project" value="InterPro"/>
</dbReference>
<dbReference type="GO" id="GO:1990904">
    <property type="term" value="C:ribonucleoprotein complex"/>
    <property type="evidence" value="ECO:0007669"/>
    <property type="project" value="UniProtKB-KW"/>
</dbReference>
<dbReference type="GO" id="GO:0006412">
    <property type="term" value="P:translation"/>
    <property type="evidence" value="ECO:0007669"/>
    <property type="project" value="UniProtKB-UniRule"/>
</dbReference>
<dbReference type="OrthoDB" id="9801333at2"/>
<dbReference type="NCBIfam" id="NF001860">
    <property type="entry name" value="PRK00595.1"/>
    <property type="match status" value="1"/>
</dbReference>
<reference evidence="6 7" key="1">
    <citation type="submission" date="2016-12" db="EMBL/GenBank/DDBJ databases">
        <title>Domibacillus sp. SAB 38T whole genome sequencing.</title>
        <authorList>
            <person name="Verma A."/>
            <person name="Ojha A.K."/>
            <person name="Krishnamurthi S."/>
        </authorList>
    </citation>
    <scope>NUCLEOTIDE SEQUENCE [LARGE SCALE GENOMIC DNA]</scope>
    <source>
        <strain evidence="6 7">SAB 38</strain>
    </source>
</reference>
<dbReference type="Pfam" id="PF00471">
    <property type="entry name" value="Ribosomal_L33"/>
    <property type="match status" value="1"/>
</dbReference>
<dbReference type="STRING" id="1714355.BTO28_04485"/>
<evidence type="ECO:0000313" key="7">
    <source>
        <dbReference type="Proteomes" id="UP000188613"/>
    </source>
</evidence>